<keyword evidence="3" id="KW-1185">Reference proteome</keyword>
<evidence type="ECO:0000313" key="3">
    <source>
        <dbReference type="Proteomes" id="UP000054248"/>
    </source>
</evidence>
<evidence type="ECO:0000313" key="2">
    <source>
        <dbReference type="EMBL" id="KIO33247.1"/>
    </source>
</evidence>
<dbReference type="Proteomes" id="UP000054248">
    <property type="component" value="Unassembled WGS sequence"/>
</dbReference>
<organism evidence="2 3">
    <name type="scientific">Tulasnella calospora MUT 4182</name>
    <dbReference type="NCBI Taxonomy" id="1051891"/>
    <lineage>
        <taxon>Eukaryota</taxon>
        <taxon>Fungi</taxon>
        <taxon>Dikarya</taxon>
        <taxon>Basidiomycota</taxon>
        <taxon>Agaricomycotina</taxon>
        <taxon>Agaricomycetes</taxon>
        <taxon>Cantharellales</taxon>
        <taxon>Tulasnellaceae</taxon>
        <taxon>Tulasnella</taxon>
    </lineage>
</organism>
<dbReference type="EMBL" id="KN822949">
    <property type="protein sequence ID" value="KIO33247.1"/>
    <property type="molecule type" value="Genomic_DNA"/>
</dbReference>
<reference evidence="3" key="2">
    <citation type="submission" date="2015-01" db="EMBL/GenBank/DDBJ databases">
        <title>Evolutionary Origins and Diversification of the Mycorrhizal Mutualists.</title>
        <authorList>
            <consortium name="DOE Joint Genome Institute"/>
            <consortium name="Mycorrhizal Genomics Consortium"/>
            <person name="Kohler A."/>
            <person name="Kuo A."/>
            <person name="Nagy L.G."/>
            <person name="Floudas D."/>
            <person name="Copeland A."/>
            <person name="Barry K.W."/>
            <person name="Cichocki N."/>
            <person name="Veneault-Fourrey C."/>
            <person name="LaButti K."/>
            <person name="Lindquist E.A."/>
            <person name="Lipzen A."/>
            <person name="Lundell T."/>
            <person name="Morin E."/>
            <person name="Murat C."/>
            <person name="Riley R."/>
            <person name="Ohm R."/>
            <person name="Sun H."/>
            <person name="Tunlid A."/>
            <person name="Henrissat B."/>
            <person name="Grigoriev I.V."/>
            <person name="Hibbett D.S."/>
            <person name="Martin F."/>
        </authorList>
    </citation>
    <scope>NUCLEOTIDE SEQUENCE [LARGE SCALE GENOMIC DNA]</scope>
    <source>
        <strain evidence="3">MUT 4182</strain>
    </source>
</reference>
<proteinExistence type="predicted"/>
<feature type="compositionally biased region" description="Polar residues" evidence="1">
    <location>
        <begin position="229"/>
        <end position="242"/>
    </location>
</feature>
<feature type="region of interest" description="Disordered" evidence="1">
    <location>
        <begin position="222"/>
        <end position="242"/>
    </location>
</feature>
<dbReference type="AlphaFoldDB" id="A0A0C3MHV2"/>
<sequence length="242" mass="26369">MRILQFAPNVAVNRAAASVDVHRMTFECESGPDIDHREPESIDCAKIGGSPSLFRKASRPMTNRTPTADAIPLFIGLRNTTLNPITGRSIVLQPETASPCGDAPEPLARISRSLRAARRDLQLWNKVTQLQQLSPDDPPENWLFVAAQVFVPSFLTSAVLSSSSRCLNTSEVNALLIAAATNWGWCDVLVRRHARRVDPKEVIDKDFYAPGDLIIGVCPKKKSPPGDLAQSSGNLTDAKSTD</sequence>
<accession>A0A0C3MHV2</accession>
<gene>
    <name evidence="2" type="ORF">M407DRAFT_17807</name>
</gene>
<reference evidence="2 3" key="1">
    <citation type="submission" date="2014-04" db="EMBL/GenBank/DDBJ databases">
        <authorList>
            <consortium name="DOE Joint Genome Institute"/>
            <person name="Kuo A."/>
            <person name="Girlanda M."/>
            <person name="Perotto S."/>
            <person name="Kohler A."/>
            <person name="Nagy L.G."/>
            <person name="Floudas D."/>
            <person name="Copeland A."/>
            <person name="Barry K.W."/>
            <person name="Cichocki N."/>
            <person name="Veneault-Fourrey C."/>
            <person name="LaButti K."/>
            <person name="Lindquist E.A."/>
            <person name="Lipzen A."/>
            <person name="Lundell T."/>
            <person name="Morin E."/>
            <person name="Murat C."/>
            <person name="Sun H."/>
            <person name="Tunlid A."/>
            <person name="Henrissat B."/>
            <person name="Grigoriev I.V."/>
            <person name="Hibbett D.S."/>
            <person name="Martin F."/>
            <person name="Nordberg H.P."/>
            <person name="Cantor M.N."/>
            <person name="Hua S.X."/>
        </authorList>
    </citation>
    <scope>NUCLEOTIDE SEQUENCE [LARGE SCALE GENOMIC DNA]</scope>
    <source>
        <strain evidence="2 3">MUT 4182</strain>
    </source>
</reference>
<dbReference type="HOGENOM" id="CLU_1147911_0_0_1"/>
<protein>
    <submittedName>
        <fullName evidence="2">Uncharacterized protein</fullName>
    </submittedName>
</protein>
<evidence type="ECO:0000256" key="1">
    <source>
        <dbReference type="SAM" id="MobiDB-lite"/>
    </source>
</evidence>
<name>A0A0C3MHV2_9AGAM</name>